<dbReference type="Proteomes" id="UP000326953">
    <property type="component" value="Unassembled WGS sequence"/>
</dbReference>
<evidence type="ECO:0000313" key="2">
    <source>
        <dbReference type="Proteomes" id="UP000326953"/>
    </source>
</evidence>
<proteinExistence type="predicted"/>
<dbReference type="AlphaFoldDB" id="A0A5E6RRE2"/>
<organism evidence="1 2">
    <name type="scientific">Pseudomonas fluorescens</name>
    <dbReference type="NCBI Taxonomy" id="294"/>
    <lineage>
        <taxon>Bacteria</taxon>
        <taxon>Pseudomonadati</taxon>
        <taxon>Pseudomonadota</taxon>
        <taxon>Gammaproteobacteria</taxon>
        <taxon>Pseudomonadales</taxon>
        <taxon>Pseudomonadaceae</taxon>
        <taxon>Pseudomonas</taxon>
    </lineage>
</organism>
<protein>
    <submittedName>
        <fullName evidence="1">Uncharacterized protein</fullName>
    </submittedName>
</protein>
<evidence type="ECO:0000313" key="1">
    <source>
        <dbReference type="EMBL" id="VVM66728.1"/>
    </source>
</evidence>
<dbReference type="EMBL" id="CABVHK010000004">
    <property type="protein sequence ID" value="VVM66728.1"/>
    <property type="molecule type" value="Genomic_DNA"/>
</dbReference>
<gene>
    <name evidence="1" type="ORF">PS662_01589</name>
</gene>
<sequence length="55" mass="6160">MSVVTEYVKSLSMDLPLVVSPREPGNPFYGSTASLDCCSWQLSRINTYAFHKFVS</sequence>
<reference evidence="1 2" key="1">
    <citation type="submission" date="2019-09" db="EMBL/GenBank/DDBJ databases">
        <authorList>
            <person name="Chandra G."/>
            <person name="Truman W A."/>
        </authorList>
    </citation>
    <scope>NUCLEOTIDE SEQUENCE [LARGE SCALE GENOMIC DNA]</scope>
    <source>
        <strain evidence="1">PS662</strain>
    </source>
</reference>
<accession>A0A5E6RRE2</accession>
<name>A0A5E6RRE2_PSEFL</name>